<gene>
    <name evidence="7" type="ORF">DKX38_024922</name>
</gene>
<keyword evidence="4 6" id="KW-0732">Signal</keyword>
<evidence type="ECO:0000313" key="7">
    <source>
        <dbReference type="EMBL" id="KAB5520603.1"/>
    </source>
</evidence>
<proteinExistence type="inferred from homology"/>
<comment type="similarity">
    <text evidence="2">Belongs to the GILT family.</text>
</comment>
<dbReference type="EMBL" id="VDCV01000016">
    <property type="protein sequence ID" value="KAB5520603.1"/>
    <property type="molecule type" value="Genomic_DNA"/>
</dbReference>
<evidence type="ECO:0008006" key="9">
    <source>
        <dbReference type="Google" id="ProtNLM"/>
    </source>
</evidence>
<evidence type="ECO:0000313" key="8">
    <source>
        <dbReference type="Proteomes" id="UP000326939"/>
    </source>
</evidence>
<evidence type="ECO:0000256" key="4">
    <source>
        <dbReference type="ARBA" id="ARBA00022729"/>
    </source>
</evidence>
<protein>
    <recommendedName>
        <fullName evidence="9">Gamma-interferon-inducible lysosomal thiol reductase</fullName>
    </recommendedName>
</protein>
<organism evidence="7 8">
    <name type="scientific">Salix brachista</name>
    <dbReference type="NCBI Taxonomy" id="2182728"/>
    <lineage>
        <taxon>Eukaryota</taxon>
        <taxon>Viridiplantae</taxon>
        <taxon>Streptophyta</taxon>
        <taxon>Embryophyta</taxon>
        <taxon>Tracheophyta</taxon>
        <taxon>Spermatophyta</taxon>
        <taxon>Magnoliopsida</taxon>
        <taxon>eudicotyledons</taxon>
        <taxon>Gunneridae</taxon>
        <taxon>Pentapetalae</taxon>
        <taxon>rosids</taxon>
        <taxon>fabids</taxon>
        <taxon>Malpighiales</taxon>
        <taxon>Salicaceae</taxon>
        <taxon>Saliceae</taxon>
        <taxon>Salix</taxon>
    </lineage>
</organism>
<feature type="signal peptide" evidence="6">
    <location>
        <begin position="1"/>
        <end position="24"/>
    </location>
</feature>
<feature type="chain" id="PRO_5024316485" description="Gamma-interferon-inducible lysosomal thiol reductase" evidence="6">
    <location>
        <begin position="25"/>
        <end position="374"/>
    </location>
</feature>
<dbReference type="Proteomes" id="UP000326939">
    <property type="component" value="Chromosome 16"/>
</dbReference>
<dbReference type="InterPro" id="IPR004911">
    <property type="entry name" value="Interferon-induced_GILT"/>
</dbReference>
<evidence type="ECO:0000256" key="6">
    <source>
        <dbReference type="SAM" id="SignalP"/>
    </source>
</evidence>
<evidence type="ECO:0000256" key="3">
    <source>
        <dbReference type="ARBA" id="ARBA00022525"/>
    </source>
</evidence>
<keyword evidence="8" id="KW-1185">Reference proteome</keyword>
<reference evidence="8" key="1">
    <citation type="journal article" date="2019" name="Gigascience">
        <title>De novo genome assembly of the endangered Acer yangbiense, a plant species with extremely small populations endemic to Yunnan Province, China.</title>
        <authorList>
            <person name="Yang J."/>
            <person name="Wariss H.M."/>
            <person name="Tao L."/>
            <person name="Zhang R."/>
            <person name="Yun Q."/>
            <person name="Hollingsworth P."/>
            <person name="Dao Z."/>
            <person name="Luo G."/>
            <person name="Guo H."/>
            <person name="Ma Y."/>
            <person name="Sun W."/>
        </authorList>
    </citation>
    <scope>NUCLEOTIDE SEQUENCE [LARGE SCALE GENOMIC DNA]</scope>
    <source>
        <strain evidence="8">cv. br00</strain>
    </source>
</reference>
<sequence length="374" mass="42916">MVSRLTTTLSFLTYLFILFSFSSSSTTILPSNSDKVSLALYYESLCPYSANFIVNYLDKLFEDDELLSIVDLYLSPWGNAKIRGNDTFVCQHGPYECLLNTVEACAIHAWPKLEDHFPFVYCVERLVYERKYPEWESCFEELGLDPKTVSECYTGGYGDEMLMRIKLSTDYLSKLSIFLGTITERPLIEANVLRRKILPIDCMPTKSGSLDNRSLNHADEKSCSLDIRRTIILFKRREESLKQCLLELNGLERKDHATKCLLSYDLLASQVFFSSRVIMLELEYAAETNALQPPHKYVPWVVVDGQPLYEDYEDFITYICKAYKGTATPEACSKPSGYSIQRSRAKSIPPVCYRDTIISTLLEKIKSEISLWMQ</sequence>
<evidence type="ECO:0000256" key="1">
    <source>
        <dbReference type="ARBA" id="ARBA00004613"/>
    </source>
</evidence>
<dbReference type="GO" id="GO:0005576">
    <property type="term" value="C:extracellular region"/>
    <property type="evidence" value="ECO:0007669"/>
    <property type="project" value="UniProtKB-SubCell"/>
</dbReference>
<keyword evidence="5" id="KW-0325">Glycoprotein</keyword>
<name>A0A5N5JT75_9ROSI</name>
<evidence type="ECO:0000256" key="5">
    <source>
        <dbReference type="ARBA" id="ARBA00023180"/>
    </source>
</evidence>
<comment type="caution">
    <text evidence="7">The sequence shown here is derived from an EMBL/GenBank/DDBJ whole genome shotgun (WGS) entry which is preliminary data.</text>
</comment>
<accession>A0A5N5JT75</accession>
<keyword evidence="3" id="KW-0964">Secreted</keyword>
<dbReference type="GO" id="GO:0016671">
    <property type="term" value="F:oxidoreductase activity, acting on a sulfur group of donors, disulfide as acceptor"/>
    <property type="evidence" value="ECO:0007669"/>
    <property type="project" value="InterPro"/>
</dbReference>
<dbReference type="AlphaFoldDB" id="A0A5N5JT75"/>
<evidence type="ECO:0000256" key="2">
    <source>
        <dbReference type="ARBA" id="ARBA00005679"/>
    </source>
</evidence>
<dbReference type="PANTHER" id="PTHR13234:SF8">
    <property type="entry name" value="GAMMA-INTERFERON-INDUCIBLE LYSOSOMAL THIOL REDUCTASE"/>
    <property type="match status" value="1"/>
</dbReference>
<dbReference type="PANTHER" id="PTHR13234">
    <property type="entry name" value="GAMMA-INTERFERON INDUCIBLE LYSOSOMAL THIOL REDUCTASE GILT"/>
    <property type="match status" value="1"/>
</dbReference>
<dbReference type="Pfam" id="PF03227">
    <property type="entry name" value="GILT"/>
    <property type="match status" value="1"/>
</dbReference>
<comment type="subcellular location">
    <subcellularLocation>
        <location evidence="1">Secreted</location>
    </subcellularLocation>
</comment>